<name>A0ABU0U706_9SPHI</name>
<proteinExistence type="inferred from homology"/>
<keyword evidence="9" id="KW-1185">Reference proteome</keyword>
<gene>
    <name evidence="8" type="ORF">QE382_002739</name>
</gene>
<reference evidence="8 9" key="1">
    <citation type="submission" date="2023-07" db="EMBL/GenBank/DDBJ databases">
        <title>Functional and genomic diversity of the sorghum phyllosphere microbiome.</title>
        <authorList>
            <person name="Shade A."/>
        </authorList>
    </citation>
    <scope>NUCLEOTIDE SEQUENCE [LARGE SCALE GENOMIC DNA]</scope>
    <source>
        <strain evidence="8 9">SORGH_AS_0892</strain>
    </source>
</reference>
<comment type="subcellular location">
    <subcellularLocation>
        <location evidence="1">Cell outer membrane</location>
    </subcellularLocation>
</comment>
<evidence type="ECO:0000256" key="4">
    <source>
        <dbReference type="ARBA" id="ARBA00023136"/>
    </source>
</evidence>
<evidence type="ECO:0000256" key="5">
    <source>
        <dbReference type="ARBA" id="ARBA00023237"/>
    </source>
</evidence>
<comment type="caution">
    <text evidence="8">The sequence shown here is derived from an EMBL/GenBank/DDBJ whole genome shotgun (WGS) entry which is preliminary data.</text>
</comment>
<dbReference type="Pfam" id="PF07980">
    <property type="entry name" value="SusD_RagB"/>
    <property type="match status" value="1"/>
</dbReference>
<protein>
    <recommendedName>
        <fullName evidence="10">Starch-binding associating with outer membrane</fullName>
    </recommendedName>
</protein>
<dbReference type="InterPro" id="IPR012944">
    <property type="entry name" value="SusD_RagB_dom"/>
</dbReference>
<keyword evidence="4" id="KW-0472">Membrane</keyword>
<evidence type="ECO:0000313" key="8">
    <source>
        <dbReference type="EMBL" id="MDQ1150755.1"/>
    </source>
</evidence>
<dbReference type="InterPro" id="IPR011990">
    <property type="entry name" value="TPR-like_helical_dom_sf"/>
</dbReference>
<keyword evidence="3" id="KW-0732">Signal</keyword>
<evidence type="ECO:0000256" key="1">
    <source>
        <dbReference type="ARBA" id="ARBA00004442"/>
    </source>
</evidence>
<keyword evidence="5" id="KW-0998">Cell outer membrane</keyword>
<dbReference type="SUPFAM" id="SSF48452">
    <property type="entry name" value="TPR-like"/>
    <property type="match status" value="1"/>
</dbReference>
<organism evidence="8 9">
    <name type="scientific">Sphingobacterium zeae</name>
    <dbReference type="NCBI Taxonomy" id="1776859"/>
    <lineage>
        <taxon>Bacteria</taxon>
        <taxon>Pseudomonadati</taxon>
        <taxon>Bacteroidota</taxon>
        <taxon>Sphingobacteriia</taxon>
        <taxon>Sphingobacteriales</taxon>
        <taxon>Sphingobacteriaceae</taxon>
        <taxon>Sphingobacterium</taxon>
    </lineage>
</organism>
<feature type="domain" description="SusD-like N-terminal" evidence="7">
    <location>
        <begin position="24"/>
        <end position="220"/>
    </location>
</feature>
<dbReference type="InterPro" id="IPR033985">
    <property type="entry name" value="SusD-like_N"/>
</dbReference>
<evidence type="ECO:0000259" key="7">
    <source>
        <dbReference type="Pfam" id="PF14322"/>
    </source>
</evidence>
<dbReference type="Gene3D" id="1.25.40.390">
    <property type="match status" value="1"/>
</dbReference>
<dbReference type="EMBL" id="JAUTBA010000001">
    <property type="protein sequence ID" value="MDQ1150755.1"/>
    <property type="molecule type" value="Genomic_DNA"/>
</dbReference>
<dbReference type="RefSeq" id="WP_307186347.1">
    <property type="nucleotide sequence ID" value="NZ_JAUTBA010000001.1"/>
</dbReference>
<evidence type="ECO:0008006" key="10">
    <source>
        <dbReference type="Google" id="ProtNLM"/>
    </source>
</evidence>
<comment type="similarity">
    <text evidence="2">Belongs to the SusD family.</text>
</comment>
<evidence type="ECO:0000256" key="2">
    <source>
        <dbReference type="ARBA" id="ARBA00006275"/>
    </source>
</evidence>
<dbReference type="PROSITE" id="PS51257">
    <property type="entry name" value="PROKAR_LIPOPROTEIN"/>
    <property type="match status" value="1"/>
</dbReference>
<evidence type="ECO:0000259" key="6">
    <source>
        <dbReference type="Pfam" id="PF07980"/>
    </source>
</evidence>
<evidence type="ECO:0000313" key="9">
    <source>
        <dbReference type="Proteomes" id="UP001244640"/>
    </source>
</evidence>
<accession>A0ABU0U706</accession>
<feature type="domain" description="RagB/SusD" evidence="6">
    <location>
        <begin position="354"/>
        <end position="582"/>
    </location>
</feature>
<dbReference type="Pfam" id="PF14322">
    <property type="entry name" value="SusD-like_3"/>
    <property type="match status" value="1"/>
</dbReference>
<dbReference type="Proteomes" id="UP001244640">
    <property type="component" value="Unassembled WGS sequence"/>
</dbReference>
<sequence>MKKAFYYISLACAALLGFSSCEKYLDVTSETQKQANESFKNIADLRGATAFLYCRPWYTTNTSLREITEARAGNLYVDGVTGELITTALFSEVANYNNIANSWASLYLVITQADYIINDYVKTAIANGINEAEAKACEAEARFMRATAYWYLANLWHDVPIIDDPRSHTLNPLTPPHRFEDVVQYAINDLLFAAEHLKDTDTKGRVTKDSARGMLARLYLMAANYAMGNHFSAEYISRNNGGSNSGLADNYFEQVKKLCQQVIEGGYYSMLSDFEQLWRTQNNNNSETLFGIQFIPGITEWGYTSPLNDLAYNRELTGNLNGGGAIFASYDMLKSFVDDGALARMRGSVAIPGQNYNYIGTHLSAGSWTVPSGKTKVNLKKFVVGSSKDTDGAAVQGNTGLVSPMLRMSEIYLMYAEAALGKQLQTADPLALAYFNKVRERAFSKNTQNYVAATTVTRDKLFMERRLEFFYETIYWTDLKRRSFYDMDWILNLLNNKLKDSDADTPFTNYAAWAYTYDPLLYPSGKGWTNSPRAQSGYKPQSVVHNLPAGSYVHAVGATSNIWCLPYPSADVTTDPELTSAPINYDFK</sequence>
<evidence type="ECO:0000256" key="3">
    <source>
        <dbReference type="ARBA" id="ARBA00022729"/>
    </source>
</evidence>